<dbReference type="InterPro" id="IPR039650">
    <property type="entry name" value="HdrA-like"/>
</dbReference>
<dbReference type="KEGG" id="hbs:IPV69_11145"/>
<evidence type="ECO:0000256" key="2">
    <source>
        <dbReference type="ARBA" id="ARBA00022723"/>
    </source>
</evidence>
<dbReference type="AlphaFoldDB" id="A0A7M2X295"/>
<evidence type="ECO:0000256" key="4">
    <source>
        <dbReference type="ARBA" id="ARBA00023004"/>
    </source>
</evidence>
<dbReference type="GO" id="GO:0016491">
    <property type="term" value="F:oxidoreductase activity"/>
    <property type="evidence" value="ECO:0007669"/>
    <property type="project" value="UniProtKB-KW"/>
</dbReference>
<keyword evidence="7" id="KW-0732">Signal</keyword>
<dbReference type="InterPro" id="IPR036188">
    <property type="entry name" value="FAD/NAD-bd_sf"/>
</dbReference>
<keyword evidence="9" id="KW-1185">Reference proteome</keyword>
<sequence length="674" mass="74554">MTTLLRRLFVAVLLVRATTPASAADATRVIEADLLVVGGNESAVAAAVQASRLGVKKVVLVNDIDWLGGQFSAEGVGNVDEWTTVNGKRVDFPRSGLFLEVVQAIQKFNRDTYGTAEPANSFCARLTIEPAAAAKIFDALVEPEIKSGRLRIERGYTPVATGLEGSRLASVTFARGEQKLQVTARLTIDASDWGDVIRLSGAKYSAGPDPRSRFNEPSAPTTIDESNRREMNPLTYCVVVRGKGDQDDPSQIVPKPPGFDVRRYFGVSRETKAQFTGVGWPKKTLFMNVPAFADTKHEAGPYSPPVNVYTHRRVVDAVHRGLPYARECLFFNWPVQDYPLDVWPKPVCDLLEATEKGASLKNIVDLSPSQRQIVFEDAKRHALGMLHHLQTIEPRFARLKLTDEFGTPDRLPPKPYIREGLRLEAMTMLREQDLRTPHEEPRWAKFMPADGVFGFQFNIDFHPTRRQFLNDDAAGPWATIHTATRNWSTHTDRGVFPLRGLIPVERDGLLGASKNIGYSSIVSSALRLHGQMMLCGQASGAVASLCLAENIQPRQLSADGKMVRRLQKSLADGSKHPGVLLWPYHDLPVGDPAFESATLLTQSGIWEADPDSVMFSPNQPITDDAWKAATDRAKAYLKVKEFPARPASRGEAVRAIFSAIDFEAIPLRKDKRPE</sequence>
<keyword evidence="5" id="KW-0411">Iron-sulfur</keyword>
<evidence type="ECO:0000313" key="8">
    <source>
        <dbReference type="EMBL" id="QOV91868.1"/>
    </source>
</evidence>
<dbReference type="Pfam" id="PF12831">
    <property type="entry name" value="FAD_oxidored"/>
    <property type="match status" value="1"/>
</dbReference>
<accession>A0A7M2X295</accession>
<name>A0A7M2X295_9BACT</name>
<organism evidence="8 9">
    <name type="scientific">Humisphaera borealis</name>
    <dbReference type="NCBI Taxonomy" id="2807512"/>
    <lineage>
        <taxon>Bacteria</taxon>
        <taxon>Pseudomonadati</taxon>
        <taxon>Planctomycetota</taxon>
        <taxon>Phycisphaerae</taxon>
        <taxon>Tepidisphaerales</taxon>
        <taxon>Tepidisphaeraceae</taxon>
        <taxon>Humisphaera</taxon>
    </lineage>
</organism>
<dbReference type="GO" id="GO:0051539">
    <property type="term" value="F:4 iron, 4 sulfur cluster binding"/>
    <property type="evidence" value="ECO:0007669"/>
    <property type="project" value="UniProtKB-KW"/>
</dbReference>
<evidence type="ECO:0000256" key="3">
    <source>
        <dbReference type="ARBA" id="ARBA00023002"/>
    </source>
</evidence>
<dbReference type="EMBL" id="CP063458">
    <property type="protein sequence ID" value="QOV91868.1"/>
    <property type="molecule type" value="Genomic_DNA"/>
</dbReference>
<dbReference type="PANTHER" id="PTHR43498">
    <property type="entry name" value="FERREDOXIN:COB-COM HETERODISULFIDE REDUCTASE SUBUNIT A"/>
    <property type="match status" value="1"/>
</dbReference>
<gene>
    <name evidence="8" type="ORF">IPV69_11145</name>
</gene>
<dbReference type="Proteomes" id="UP000593765">
    <property type="component" value="Chromosome"/>
</dbReference>
<keyword evidence="3" id="KW-0560">Oxidoreductase</keyword>
<dbReference type="RefSeq" id="WP_206295185.1">
    <property type="nucleotide sequence ID" value="NZ_CP063458.1"/>
</dbReference>
<evidence type="ECO:0000313" key="9">
    <source>
        <dbReference type="Proteomes" id="UP000593765"/>
    </source>
</evidence>
<keyword evidence="1" id="KW-0004">4Fe-4S</keyword>
<evidence type="ECO:0000256" key="6">
    <source>
        <dbReference type="SAM" id="MobiDB-lite"/>
    </source>
</evidence>
<dbReference type="PANTHER" id="PTHR43498:SF1">
    <property type="entry name" value="COB--COM HETERODISULFIDE REDUCTASE IRON-SULFUR SUBUNIT A"/>
    <property type="match status" value="1"/>
</dbReference>
<evidence type="ECO:0000256" key="1">
    <source>
        <dbReference type="ARBA" id="ARBA00022485"/>
    </source>
</evidence>
<evidence type="ECO:0000256" key="5">
    <source>
        <dbReference type="ARBA" id="ARBA00023014"/>
    </source>
</evidence>
<feature type="signal peptide" evidence="7">
    <location>
        <begin position="1"/>
        <end position="23"/>
    </location>
</feature>
<keyword evidence="2" id="KW-0479">Metal-binding</keyword>
<dbReference type="SUPFAM" id="SSF51905">
    <property type="entry name" value="FAD/NAD(P)-binding domain"/>
    <property type="match status" value="1"/>
</dbReference>
<feature type="chain" id="PRO_5034433489" evidence="7">
    <location>
        <begin position="24"/>
        <end position="674"/>
    </location>
</feature>
<feature type="region of interest" description="Disordered" evidence="6">
    <location>
        <begin position="206"/>
        <end position="225"/>
    </location>
</feature>
<proteinExistence type="predicted"/>
<keyword evidence="4" id="KW-0408">Iron</keyword>
<reference evidence="8 9" key="1">
    <citation type="submission" date="2020-10" db="EMBL/GenBank/DDBJ databases">
        <title>Wide distribution of Phycisphaera-like planctomycetes from WD2101 soil group in peatlands and genome analysis of the first cultivated representative.</title>
        <authorList>
            <person name="Dedysh S.N."/>
            <person name="Beletsky A.V."/>
            <person name="Ivanova A."/>
            <person name="Kulichevskaya I.S."/>
            <person name="Suzina N.E."/>
            <person name="Philippov D.A."/>
            <person name="Rakitin A.L."/>
            <person name="Mardanov A.V."/>
            <person name="Ravin N.V."/>
        </authorList>
    </citation>
    <scope>NUCLEOTIDE SEQUENCE [LARGE SCALE GENOMIC DNA]</scope>
    <source>
        <strain evidence="8 9">M1803</strain>
    </source>
</reference>
<dbReference type="GO" id="GO:0046872">
    <property type="term" value="F:metal ion binding"/>
    <property type="evidence" value="ECO:0007669"/>
    <property type="project" value="UniProtKB-KW"/>
</dbReference>
<protein>
    <submittedName>
        <fullName evidence="8">FAD-dependent oxidoreductase</fullName>
    </submittedName>
</protein>
<evidence type="ECO:0000256" key="7">
    <source>
        <dbReference type="SAM" id="SignalP"/>
    </source>
</evidence>